<dbReference type="RefSeq" id="WP_377304544.1">
    <property type="nucleotide sequence ID" value="NZ_CP180191.1"/>
</dbReference>
<proteinExistence type="predicted"/>
<comment type="caution">
    <text evidence="1">The sequence shown here is derived from an EMBL/GenBank/DDBJ whole genome shotgun (WGS) entry which is preliminary data.</text>
</comment>
<sequence length="614" mass="65173">MSYVFKGSLRGALCGDCIEPLAGLTLKLYRVDADARTTALAVAAAKDTFGPVDDAAAAAKAGRLLAEGLIDDQGNFSIGLSEKNYDGGPFELDLWCPTVPHLKPGPRPPVPLQFGITVLQPLWRQTEREQIAAWEYVIPHRAWCGVRGRFGAWTICGHVRHCETQAPIGGVRVRAFDVDWLQDDDLGSAVTNAAGHFRIDYLASDFKRTIFSPSINLEWTGGPDLYFRVETLGGTPLLNEPPSRGRAPDRENAGPCFCVDLCLKEQPRTNEPLPVFDALGGYLFASQIDSAVPGSGKTVGDHRAFYSTVRLNGVLPKTLNGQPLEYRFEYRSTDASGNPTGPWTHVAPAQCSATFIGRNERYAPAFPGDPNPVKTRYIYADPAVPGGGPDNAQIVGGWIRVPQAANVFAPEGFFNPNGNMLNVITGALAASPSIDVNGVKGGDSSTVFGAIFASNRHVGLRMRVREVGNPASETDAGTCAHVAIENVRYQNVSKGGAWAPFKLSDQLAVVSVDVLQLRANGCAGVQAGLDVVITATHPNLGAVNVSMQGPGGPYAFTLPAAGPNERVGACAPSGFTVAGLADCAYIIDLSAELLLTTGDSAPLPVTDRIGFCKK</sequence>
<reference evidence="2" key="1">
    <citation type="journal article" date="2019" name="Int. J. Syst. Evol. Microbiol.">
        <title>The Global Catalogue of Microorganisms (GCM) 10K type strain sequencing project: providing services to taxonomists for standard genome sequencing and annotation.</title>
        <authorList>
            <consortium name="The Broad Institute Genomics Platform"/>
            <consortium name="The Broad Institute Genome Sequencing Center for Infectious Disease"/>
            <person name="Wu L."/>
            <person name="Ma J."/>
        </authorList>
    </citation>
    <scope>NUCLEOTIDE SEQUENCE [LARGE SCALE GENOMIC DNA]</scope>
    <source>
        <strain evidence="2">KCTC 52168</strain>
    </source>
</reference>
<accession>A0ABV7HAA7</accession>
<evidence type="ECO:0000313" key="2">
    <source>
        <dbReference type="Proteomes" id="UP001595556"/>
    </source>
</evidence>
<dbReference type="Proteomes" id="UP001595556">
    <property type="component" value="Unassembled WGS sequence"/>
</dbReference>
<keyword evidence="2" id="KW-1185">Reference proteome</keyword>
<name>A0ABV7HAA7_9BURK</name>
<organism evidence="1 2">
    <name type="scientific">Piscinibacterium candidicorallinum</name>
    <dbReference type="NCBI Taxonomy" id="1793872"/>
    <lineage>
        <taxon>Bacteria</taxon>
        <taxon>Pseudomonadati</taxon>
        <taxon>Pseudomonadota</taxon>
        <taxon>Betaproteobacteria</taxon>
        <taxon>Burkholderiales</taxon>
        <taxon>Piscinibacterium</taxon>
    </lineage>
</organism>
<gene>
    <name evidence="1" type="ORF">ACFOEN_12840</name>
</gene>
<evidence type="ECO:0000313" key="1">
    <source>
        <dbReference type="EMBL" id="MFC3148511.1"/>
    </source>
</evidence>
<evidence type="ECO:0008006" key="3">
    <source>
        <dbReference type="Google" id="ProtNLM"/>
    </source>
</evidence>
<protein>
    <recommendedName>
        <fullName evidence="3">Carboxypeptidase regulatory-like domain-containing protein</fullName>
    </recommendedName>
</protein>
<dbReference type="EMBL" id="JBHRTI010000007">
    <property type="protein sequence ID" value="MFC3148511.1"/>
    <property type="molecule type" value="Genomic_DNA"/>
</dbReference>